<protein>
    <recommendedName>
        <fullName evidence="3">exo-alpha-sialidase</fullName>
        <ecNumber evidence="3">3.2.1.18</ecNumber>
    </recommendedName>
</protein>
<accession>A0A2S8GMQ4</accession>
<dbReference type="InterPro" id="IPR029456">
    <property type="entry name" value="Sialidase_N"/>
</dbReference>
<organism evidence="8 9">
    <name type="scientific">Blastopirellula marina</name>
    <dbReference type="NCBI Taxonomy" id="124"/>
    <lineage>
        <taxon>Bacteria</taxon>
        <taxon>Pseudomonadati</taxon>
        <taxon>Planctomycetota</taxon>
        <taxon>Planctomycetia</taxon>
        <taxon>Pirellulales</taxon>
        <taxon>Pirellulaceae</taxon>
        <taxon>Blastopirellula</taxon>
    </lineage>
</organism>
<evidence type="ECO:0000256" key="1">
    <source>
        <dbReference type="ARBA" id="ARBA00000427"/>
    </source>
</evidence>
<dbReference type="GO" id="GO:0009313">
    <property type="term" value="P:oligosaccharide catabolic process"/>
    <property type="evidence" value="ECO:0007669"/>
    <property type="project" value="TreeGrafter"/>
</dbReference>
<dbReference type="PANTHER" id="PTHR10628">
    <property type="entry name" value="SIALIDASE"/>
    <property type="match status" value="1"/>
</dbReference>
<dbReference type="CDD" id="cd15482">
    <property type="entry name" value="Sialidase_non-viral"/>
    <property type="match status" value="1"/>
</dbReference>
<dbReference type="RefSeq" id="WP_105335726.1">
    <property type="nucleotide sequence ID" value="NZ_PUHZ01000013.1"/>
</dbReference>
<dbReference type="EMBL" id="PUHZ01000013">
    <property type="protein sequence ID" value="PQO45702.1"/>
    <property type="molecule type" value="Genomic_DNA"/>
</dbReference>
<dbReference type="PRINTS" id="PR01803">
    <property type="entry name" value="TCSIALIDASE"/>
</dbReference>
<dbReference type="GO" id="GO:0006689">
    <property type="term" value="P:ganglioside catabolic process"/>
    <property type="evidence" value="ECO:0007669"/>
    <property type="project" value="TreeGrafter"/>
</dbReference>
<dbReference type="Gene3D" id="2.60.40.1290">
    <property type="match status" value="1"/>
</dbReference>
<dbReference type="GO" id="GO:0016020">
    <property type="term" value="C:membrane"/>
    <property type="evidence" value="ECO:0007669"/>
    <property type="project" value="TreeGrafter"/>
</dbReference>
<comment type="catalytic activity">
    <reaction evidence="1">
        <text>Hydrolysis of alpha-(2-&gt;3)-, alpha-(2-&gt;6)-, alpha-(2-&gt;8)- glycosidic linkages of terminal sialic acid residues in oligosaccharides, glycoproteins, glycolipids, colominic acid and synthetic substrates.</text>
        <dbReference type="EC" id="3.2.1.18"/>
    </reaction>
</comment>
<sequence>MTRRRAKFLTAWVAVLLVGMTAAPHAALGADLPTGLTTSFEEFRPGELTDGKDASGRWAAAANHAETHVAHHRNGKQSLRLLGGEKRSVVWTPAAVNGKIDQLDFWMERWTQRAPFDFLVEGSDGEKWTTLFHDRGKALVGSFRNQLSIPLPNGLPQQIRFTSTTPPDSGVMIDDLSIEMAVPQQVAAVTARPLIVPVLVRNSLNPVLDVCITVQGSLEPLRFSAVDLQLAGSLPVEQIERIDLIATGGLAAPNWKALSLDSPDLQLFGTQTAPSAKLQLTGDLQLVSGENHFYVSVQLADTADPAKSLAAAATSVQISGKTYAVETTAPQQNLRIGYALRNGGDDGVHTYRIPGLATTNRGTLIAVYDVRKQSGSDLPGDIDVGMSRSTDGGRSWEPMQIIFDMGSDARWRYDGVGDPAVLVDQTTGDVWVAATWSHGNRSWHGSGPGLSPTETGQLMLVRSSDDGQTWSDPINITKQVKRPEWSFLLQGPGKGITMQDGTIVFAAQYQDSPQQKRLPHSTIIFSKDHGQTWQSGTGAFDDTTEAQVVEVEPGVLMLNCRYNRQSARVVITTADMGKTWQEHPTSRRSLIEPGACMASLINVNHELRTPETDWLLFSNPDSLASRCRIMIKASNDRGLTWPEEHRLLIDEGGGAGYSCMSMIDAETLGILYEGSLSHLIFQRIPLSDVLGDDESQENPRRPRN</sequence>
<evidence type="ECO:0000259" key="7">
    <source>
        <dbReference type="Pfam" id="PF14873"/>
    </source>
</evidence>
<dbReference type="InterPro" id="IPR036278">
    <property type="entry name" value="Sialidase_sf"/>
</dbReference>
<dbReference type="InterPro" id="IPR011040">
    <property type="entry name" value="Sialidase"/>
</dbReference>
<evidence type="ECO:0000256" key="5">
    <source>
        <dbReference type="SAM" id="SignalP"/>
    </source>
</evidence>
<proteinExistence type="inferred from homology"/>
<dbReference type="InterPro" id="IPR026856">
    <property type="entry name" value="Sialidase_fam"/>
</dbReference>
<evidence type="ECO:0000313" key="8">
    <source>
        <dbReference type="EMBL" id="PQO45702.1"/>
    </source>
</evidence>
<dbReference type="AlphaFoldDB" id="A0A2S8GMQ4"/>
<feature type="domain" description="Sialidase N-terminal" evidence="7">
    <location>
        <begin position="190"/>
        <end position="321"/>
    </location>
</feature>
<evidence type="ECO:0000259" key="6">
    <source>
        <dbReference type="Pfam" id="PF13088"/>
    </source>
</evidence>
<dbReference type="PANTHER" id="PTHR10628:SF30">
    <property type="entry name" value="EXO-ALPHA-SIALIDASE"/>
    <property type="match status" value="1"/>
</dbReference>
<dbReference type="Pfam" id="PF14873">
    <property type="entry name" value="BNR_assoc_N"/>
    <property type="match status" value="1"/>
</dbReference>
<evidence type="ECO:0000256" key="2">
    <source>
        <dbReference type="ARBA" id="ARBA00009348"/>
    </source>
</evidence>
<feature type="chain" id="PRO_5015405945" description="exo-alpha-sialidase" evidence="5">
    <location>
        <begin position="27"/>
        <end position="704"/>
    </location>
</feature>
<evidence type="ECO:0000313" key="9">
    <source>
        <dbReference type="Proteomes" id="UP000237819"/>
    </source>
</evidence>
<dbReference type="GO" id="GO:0004308">
    <property type="term" value="F:exo-alpha-sialidase activity"/>
    <property type="evidence" value="ECO:0007669"/>
    <property type="project" value="UniProtKB-EC"/>
</dbReference>
<keyword evidence="4" id="KW-0677">Repeat</keyword>
<evidence type="ECO:0000256" key="4">
    <source>
        <dbReference type="ARBA" id="ARBA00022737"/>
    </source>
</evidence>
<evidence type="ECO:0000256" key="3">
    <source>
        <dbReference type="ARBA" id="ARBA00012733"/>
    </source>
</evidence>
<gene>
    <name evidence="8" type="ORF">C5Y93_12285</name>
</gene>
<dbReference type="Gene3D" id="2.120.10.10">
    <property type="match status" value="1"/>
</dbReference>
<name>A0A2S8GMQ4_9BACT</name>
<feature type="signal peptide" evidence="5">
    <location>
        <begin position="1"/>
        <end position="26"/>
    </location>
</feature>
<dbReference type="EC" id="3.2.1.18" evidence="3"/>
<comment type="similarity">
    <text evidence="2">Belongs to the glycosyl hydrolase 33 family.</text>
</comment>
<keyword evidence="5" id="KW-0732">Signal</keyword>
<dbReference type="Pfam" id="PF13088">
    <property type="entry name" value="BNR_2"/>
    <property type="match status" value="1"/>
</dbReference>
<comment type="caution">
    <text evidence="8">The sequence shown here is derived from an EMBL/GenBank/DDBJ whole genome shotgun (WGS) entry which is preliminary data.</text>
</comment>
<reference evidence="8 9" key="1">
    <citation type="submission" date="2018-02" db="EMBL/GenBank/DDBJ databases">
        <title>Comparative genomes isolates from brazilian mangrove.</title>
        <authorList>
            <person name="Araujo J.E."/>
            <person name="Taketani R.G."/>
            <person name="Silva M.C.P."/>
            <person name="Loureco M.V."/>
            <person name="Andreote F.D."/>
        </authorList>
    </citation>
    <scope>NUCLEOTIDE SEQUENCE [LARGE SCALE GENOMIC DNA]</scope>
    <source>
        <strain evidence="8 9">Nap-Phe MGV</strain>
    </source>
</reference>
<dbReference type="Proteomes" id="UP000237819">
    <property type="component" value="Unassembled WGS sequence"/>
</dbReference>
<dbReference type="InterPro" id="IPR008377">
    <property type="entry name" value="Sialidase_trypan"/>
</dbReference>
<dbReference type="SUPFAM" id="SSF50939">
    <property type="entry name" value="Sialidases"/>
    <property type="match status" value="1"/>
</dbReference>
<feature type="domain" description="Sialidase" evidence="6">
    <location>
        <begin position="379"/>
        <end position="661"/>
    </location>
</feature>
<dbReference type="GO" id="GO:0005737">
    <property type="term" value="C:cytoplasm"/>
    <property type="evidence" value="ECO:0007669"/>
    <property type="project" value="TreeGrafter"/>
</dbReference>